<dbReference type="EMBL" id="LSSK01001372">
    <property type="protein sequence ID" value="OMH79895.1"/>
    <property type="molecule type" value="Genomic_DNA"/>
</dbReference>
<name>A0A1R1PFV4_ZANCU</name>
<keyword evidence="2" id="KW-1185">Reference proteome</keyword>
<dbReference type="AlphaFoldDB" id="A0A1R1PFV4"/>
<comment type="caution">
    <text evidence="1">The sequence shown here is derived from an EMBL/GenBank/DDBJ whole genome shotgun (WGS) entry which is preliminary data.</text>
</comment>
<feature type="non-terminal residue" evidence="1">
    <location>
        <position position="757"/>
    </location>
</feature>
<protein>
    <submittedName>
        <fullName evidence="1">Uncharacterized protein</fullName>
    </submittedName>
</protein>
<sequence length="757" mass="85390">MMLDENFHSSGSIKAQTELTKDNMKIHNTTLQADYKKTINTSDGNGDGYSSFVINRLVNILHENINRVLLLPNPVTNNIAKNDTHGALFEDLKVKYNEFVSHAMLFRNIYKPNPHSHAFRENHDSNDILPRLKLASFSTVEEYTACLYAIGLSNTGNYYRRRMAIKVLTVLFGNLQHQTIAKAGNTLFVPALISCFPTQFLSRQKINNASLFEPSVTQLMFGGNGLPFNTGFYLINSVISRAFMSAGAKKIVSTNLKFTIMELWNLVLSANNSLAQTKLINFVENVFHLNKSTTSSSQHIANTKAHLYNNNNTNGINTSVYLVKHLLFMATKLNSCSIAFYISTTLFNEVIRNNELFYSNKSIIVGLLNCCYKTMLLSIENKDMNTSQIKIDNNNENSGDQVKVLTMEIYSEVVNIVNSYPHLSTDAVVLQAILRFSFVAACQPLKHDDSESKANALVAQRIRNNLFRYLFIKNNVYPSRSTVLAITQYYSHLCSLTISDTTTSTDYMSVIFDCFYILQYYYYYYHMIKYNSQKPTTNTNPDIDNNADLSSGVSTPMQYILSSIHNIITSYFIKVETNLPSNTNYTSNGNTESHQIKCFGDLFDTFQFSFLSTPPHANTTVSGIVDNEGAETNQYTNKYQILNIHDLLVIIDLTKILVSFIKTNKSIANENKTVTTAITESVISEVQHLLDYCLNLINYNFLQKTQKPKPNVGNEGTGSDVPFVHDAFCLRSNIKYNNKTVNNFAISCDPLLQSGNN</sequence>
<organism evidence="1 2">
    <name type="scientific">Zancudomyces culisetae</name>
    <name type="common">Gut fungus</name>
    <name type="synonym">Smittium culisetae</name>
    <dbReference type="NCBI Taxonomy" id="1213189"/>
    <lineage>
        <taxon>Eukaryota</taxon>
        <taxon>Fungi</taxon>
        <taxon>Fungi incertae sedis</taxon>
        <taxon>Zoopagomycota</taxon>
        <taxon>Kickxellomycotina</taxon>
        <taxon>Harpellomycetes</taxon>
        <taxon>Harpellales</taxon>
        <taxon>Legeriomycetaceae</taxon>
        <taxon>Zancudomyces</taxon>
    </lineage>
</organism>
<reference evidence="2" key="1">
    <citation type="submission" date="2017-01" db="EMBL/GenBank/DDBJ databases">
        <authorList>
            <person name="Wang Y."/>
            <person name="White M."/>
            <person name="Kvist S."/>
            <person name="Moncalvo J.-M."/>
        </authorList>
    </citation>
    <scope>NUCLEOTIDE SEQUENCE [LARGE SCALE GENOMIC DNA]</scope>
    <source>
        <strain evidence="2">COL-18-3</strain>
    </source>
</reference>
<gene>
    <name evidence="1" type="ORF">AX774_g6675</name>
</gene>
<evidence type="ECO:0000313" key="1">
    <source>
        <dbReference type="EMBL" id="OMH79895.1"/>
    </source>
</evidence>
<accession>A0A1R1PFV4</accession>
<evidence type="ECO:0000313" key="2">
    <source>
        <dbReference type="Proteomes" id="UP000188320"/>
    </source>
</evidence>
<dbReference type="Proteomes" id="UP000188320">
    <property type="component" value="Unassembled WGS sequence"/>
</dbReference>
<proteinExistence type="predicted"/>